<dbReference type="InterPro" id="IPR050904">
    <property type="entry name" value="Adhesion/Biosynth-related"/>
</dbReference>
<keyword evidence="5" id="KW-1185">Reference proteome</keyword>
<dbReference type="GO" id="GO:0016236">
    <property type="term" value="P:macroautophagy"/>
    <property type="evidence" value="ECO:0007669"/>
    <property type="project" value="TreeGrafter"/>
</dbReference>
<gene>
    <name evidence="4" type="ORF">B0T25DRAFT_614163</name>
</gene>
<feature type="domain" description="FAS1" evidence="3">
    <location>
        <begin position="27"/>
        <end position="192"/>
    </location>
</feature>
<evidence type="ECO:0000313" key="4">
    <source>
        <dbReference type="EMBL" id="KAK3347223.1"/>
    </source>
</evidence>
<dbReference type="Pfam" id="PF02469">
    <property type="entry name" value="Fasciclin"/>
    <property type="match status" value="2"/>
</dbReference>
<name>A0AAJ0MBD9_9PEZI</name>
<dbReference type="Proteomes" id="UP001275084">
    <property type="component" value="Unassembled WGS sequence"/>
</dbReference>
<protein>
    <submittedName>
        <fullName evidence="4">FAS1 domain-containing protein</fullName>
    </submittedName>
</protein>
<dbReference type="PANTHER" id="PTHR10900">
    <property type="entry name" value="PERIOSTIN-RELATED"/>
    <property type="match status" value="1"/>
</dbReference>
<dbReference type="SMART" id="SM00554">
    <property type="entry name" value="FAS1"/>
    <property type="match status" value="2"/>
</dbReference>
<evidence type="ECO:0000256" key="2">
    <source>
        <dbReference type="SAM" id="SignalP"/>
    </source>
</evidence>
<dbReference type="Gene3D" id="2.30.180.10">
    <property type="entry name" value="FAS1 domain"/>
    <property type="match status" value="2"/>
</dbReference>
<evidence type="ECO:0000259" key="3">
    <source>
        <dbReference type="PROSITE" id="PS50213"/>
    </source>
</evidence>
<dbReference type="InterPro" id="IPR036378">
    <property type="entry name" value="FAS1_dom_sf"/>
</dbReference>
<dbReference type="PROSITE" id="PS50213">
    <property type="entry name" value="FAS1"/>
    <property type="match status" value="2"/>
</dbReference>
<feature type="domain" description="FAS1" evidence="3">
    <location>
        <begin position="195"/>
        <end position="321"/>
    </location>
</feature>
<comment type="caution">
    <text evidence="4">The sequence shown here is derived from an EMBL/GenBank/DDBJ whole genome shotgun (WGS) entry which is preliminary data.</text>
</comment>
<dbReference type="SUPFAM" id="SSF82153">
    <property type="entry name" value="FAS1 domain"/>
    <property type="match status" value="2"/>
</dbReference>
<dbReference type="InterPro" id="IPR000782">
    <property type="entry name" value="FAS1_domain"/>
</dbReference>
<feature type="compositionally biased region" description="Low complexity" evidence="1">
    <location>
        <begin position="326"/>
        <end position="348"/>
    </location>
</feature>
<keyword evidence="2" id="KW-0732">Signal</keyword>
<feature type="region of interest" description="Disordered" evidence="1">
    <location>
        <begin position="326"/>
        <end position="349"/>
    </location>
</feature>
<feature type="chain" id="PRO_5042459218" evidence="2">
    <location>
        <begin position="25"/>
        <end position="379"/>
    </location>
</feature>
<evidence type="ECO:0000313" key="5">
    <source>
        <dbReference type="Proteomes" id="UP001275084"/>
    </source>
</evidence>
<feature type="signal peptide" evidence="2">
    <location>
        <begin position="1"/>
        <end position="24"/>
    </location>
</feature>
<dbReference type="EMBL" id="JAUIQD010000006">
    <property type="protein sequence ID" value="KAK3347223.1"/>
    <property type="molecule type" value="Genomic_DNA"/>
</dbReference>
<proteinExistence type="predicted"/>
<accession>A0AAJ0MBD9</accession>
<dbReference type="PANTHER" id="PTHR10900:SF122">
    <property type="entry name" value="FAS1 DOMAIN-CONTAINING PROTEIN"/>
    <property type="match status" value="1"/>
</dbReference>
<reference evidence="4" key="1">
    <citation type="journal article" date="2023" name="Mol. Phylogenet. Evol.">
        <title>Genome-scale phylogeny and comparative genomics of the fungal order Sordariales.</title>
        <authorList>
            <person name="Hensen N."/>
            <person name="Bonometti L."/>
            <person name="Westerberg I."/>
            <person name="Brannstrom I.O."/>
            <person name="Guillou S."/>
            <person name="Cros-Aarteil S."/>
            <person name="Calhoun S."/>
            <person name="Haridas S."/>
            <person name="Kuo A."/>
            <person name="Mondo S."/>
            <person name="Pangilinan J."/>
            <person name="Riley R."/>
            <person name="LaButti K."/>
            <person name="Andreopoulos B."/>
            <person name="Lipzen A."/>
            <person name="Chen C."/>
            <person name="Yan M."/>
            <person name="Daum C."/>
            <person name="Ng V."/>
            <person name="Clum A."/>
            <person name="Steindorff A."/>
            <person name="Ohm R.A."/>
            <person name="Martin F."/>
            <person name="Silar P."/>
            <person name="Natvig D.O."/>
            <person name="Lalanne C."/>
            <person name="Gautier V."/>
            <person name="Ament-Velasquez S.L."/>
            <person name="Kruys A."/>
            <person name="Hutchinson M.I."/>
            <person name="Powell A.J."/>
            <person name="Barry K."/>
            <person name="Miller A.N."/>
            <person name="Grigoriev I.V."/>
            <person name="Debuchy R."/>
            <person name="Gladieux P."/>
            <person name="Hiltunen Thoren M."/>
            <person name="Johannesson H."/>
        </authorList>
    </citation>
    <scope>NUCLEOTIDE SEQUENCE</scope>
    <source>
        <strain evidence="4">CBS 955.72</strain>
    </source>
</reference>
<dbReference type="AlphaFoldDB" id="A0AAJ0MBD9"/>
<reference evidence="4" key="2">
    <citation type="submission" date="2023-06" db="EMBL/GenBank/DDBJ databases">
        <authorList>
            <consortium name="Lawrence Berkeley National Laboratory"/>
            <person name="Haridas S."/>
            <person name="Hensen N."/>
            <person name="Bonometti L."/>
            <person name="Westerberg I."/>
            <person name="Brannstrom I.O."/>
            <person name="Guillou S."/>
            <person name="Cros-Aarteil S."/>
            <person name="Calhoun S."/>
            <person name="Kuo A."/>
            <person name="Mondo S."/>
            <person name="Pangilinan J."/>
            <person name="Riley R."/>
            <person name="Labutti K."/>
            <person name="Andreopoulos B."/>
            <person name="Lipzen A."/>
            <person name="Chen C."/>
            <person name="Yanf M."/>
            <person name="Daum C."/>
            <person name="Ng V."/>
            <person name="Clum A."/>
            <person name="Steindorff A."/>
            <person name="Ohm R."/>
            <person name="Martin F."/>
            <person name="Silar P."/>
            <person name="Natvig D."/>
            <person name="Lalanne C."/>
            <person name="Gautier V."/>
            <person name="Ament-Velasquez S.L."/>
            <person name="Kruys A."/>
            <person name="Hutchinson M.I."/>
            <person name="Powell A.J."/>
            <person name="Barry K."/>
            <person name="Miller A.N."/>
            <person name="Grigoriev I.V."/>
            <person name="Debuchy R."/>
            <person name="Gladieux P."/>
            <person name="Thoren M.H."/>
            <person name="Johannesson H."/>
        </authorList>
    </citation>
    <scope>NUCLEOTIDE SEQUENCE</scope>
    <source>
        <strain evidence="4">CBS 955.72</strain>
    </source>
</reference>
<dbReference type="GO" id="GO:0000329">
    <property type="term" value="C:fungal-type vacuole membrane"/>
    <property type="evidence" value="ECO:0007669"/>
    <property type="project" value="TreeGrafter"/>
</dbReference>
<sequence>MLLSITALYCLAGFSLTWITSASADPASDLSAALAGHSSLTGFQQLVGLRADVVNQLVSESPSLSILAPSNDAFSSYIATTGKQLADEPSDVLKDILSYHILAASLTSTNFSASKGLTIPTLLSGELYNNRSAGTELVQTFGAGAGGQVVFTLPDSTGGFTIQAGGDPTGINLTALNQEWSKGYVHMVNQVLSLPKSCTDTMEDQPVLSELSESLEHTTVYDAIDTTPNVTCLAPDNQALAIAGDPQKTANKTAFSWLILSHVLPQALYPDHLHDQMQLLSVENTDIKVTLEGNNIFFNDAKVSATVLTNNGIVYVLDKVLADSSSGSSSTTAPSATSTTAPSSTSTSHSIANSRVAVDGYSLLLMMAGSLLAGGLNWT</sequence>
<evidence type="ECO:0000256" key="1">
    <source>
        <dbReference type="SAM" id="MobiDB-lite"/>
    </source>
</evidence>
<organism evidence="4 5">
    <name type="scientific">Lasiosphaeria hispida</name>
    <dbReference type="NCBI Taxonomy" id="260671"/>
    <lineage>
        <taxon>Eukaryota</taxon>
        <taxon>Fungi</taxon>
        <taxon>Dikarya</taxon>
        <taxon>Ascomycota</taxon>
        <taxon>Pezizomycotina</taxon>
        <taxon>Sordariomycetes</taxon>
        <taxon>Sordariomycetidae</taxon>
        <taxon>Sordariales</taxon>
        <taxon>Lasiosphaeriaceae</taxon>
        <taxon>Lasiosphaeria</taxon>
    </lineage>
</organism>